<comment type="pathway">
    <text evidence="4">Lipid metabolism.</text>
</comment>
<keyword evidence="15 19" id="KW-0472">Membrane</keyword>
<dbReference type="EC" id="2.7.7.41" evidence="6 18"/>
<feature type="transmembrane region" description="Helical" evidence="19">
    <location>
        <begin position="101"/>
        <end position="119"/>
    </location>
</feature>
<feature type="transmembrane region" description="Helical" evidence="19">
    <location>
        <begin position="168"/>
        <end position="188"/>
    </location>
</feature>
<evidence type="ECO:0000256" key="17">
    <source>
        <dbReference type="ARBA" id="ARBA00023264"/>
    </source>
</evidence>
<evidence type="ECO:0000256" key="8">
    <source>
        <dbReference type="ARBA" id="ARBA00022475"/>
    </source>
</evidence>
<comment type="subcellular location">
    <subcellularLocation>
        <location evidence="2">Cell membrane</location>
        <topology evidence="2">Multi-pass membrane protein</topology>
    </subcellularLocation>
</comment>
<evidence type="ECO:0000256" key="10">
    <source>
        <dbReference type="ARBA" id="ARBA00022679"/>
    </source>
</evidence>
<keyword evidence="9" id="KW-0444">Lipid biosynthesis</keyword>
<feature type="transmembrane region" description="Helical" evidence="19">
    <location>
        <begin position="239"/>
        <end position="259"/>
    </location>
</feature>
<evidence type="ECO:0000313" key="20">
    <source>
        <dbReference type="EMBL" id="SJZ85242.1"/>
    </source>
</evidence>
<keyword evidence="17" id="KW-1208">Phospholipid metabolism</keyword>
<accession>A0A1T4P1H1</accession>
<evidence type="ECO:0000256" key="19">
    <source>
        <dbReference type="SAM" id="Phobius"/>
    </source>
</evidence>
<reference evidence="21" key="1">
    <citation type="submission" date="2017-02" db="EMBL/GenBank/DDBJ databases">
        <authorList>
            <person name="Varghese N."/>
            <person name="Submissions S."/>
        </authorList>
    </citation>
    <scope>NUCLEOTIDE SEQUENCE [LARGE SCALE GENOMIC DNA]</scope>
    <source>
        <strain evidence="21">ATCC 25662</strain>
    </source>
</reference>
<organism evidence="20 21">
    <name type="scientific">Anaerorhabdus furcosa</name>
    <dbReference type="NCBI Taxonomy" id="118967"/>
    <lineage>
        <taxon>Bacteria</taxon>
        <taxon>Bacillati</taxon>
        <taxon>Bacillota</taxon>
        <taxon>Erysipelotrichia</taxon>
        <taxon>Erysipelotrichales</taxon>
        <taxon>Erysipelotrichaceae</taxon>
        <taxon>Anaerorhabdus</taxon>
    </lineage>
</organism>
<name>A0A1T4P1H1_9FIRM</name>
<dbReference type="GO" id="GO:0005886">
    <property type="term" value="C:plasma membrane"/>
    <property type="evidence" value="ECO:0007669"/>
    <property type="project" value="UniProtKB-SubCell"/>
</dbReference>
<feature type="transmembrane region" description="Helical" evidence="19">
    <location>
        <begin position="6"/>
        <end position="37"/>
    </location>
</feature>
<sequence length="260" mass="28610">MKQRLVTGLIIALIAVPPLVLGGFPLLLLVFAVSGLASYEILAVRGGKISWGLVSFLFASTLVMYLVPIDFYIPAIIAFLIVLFVIHIFTKEISIEDLSYVFVMTMILTLAVKGIIHIYNYGGLVMIYVALACFGCDTGAYFFGVFFGKHKLIERISPKKTWEGAIGGWLTGAVASYAFAMIFIPNMFDPSVILFSSLTLPIVAQIGDLSFSAVKRQYHVKDFGSIFPGHGGVLDRVDSLLFCLMYFHAILLFIEVVVII</sequence>
<dbReference type="STRING" id="118967.SAMN02745191_1831"/>
<evidence type="ECO:0000256" key="16">
    <source>
        <dbReference type="ARBA" id="ARBA00023209"/>
    </source>
</evidence>
<keyword evidence="10 18" id="KW-0808">Transferase</keyword>
<dbReference type="OrthoDB" id="9799199at2"/>
<evidence type="ECO:0000256" key="3">
    <source>
        <dbReference type="ARBA" id="ARBA00005119"/>
    </source>
</evidence>
<dbReference type="GO" id="GO:0004605">
    <property type="term" value="F:phosphatidate cytidylyltransferase activity"/>
    <property type="evidence" value="ECO:0007669"/>
    <property type="project" value="UniProtKB-EC"/>
</dbReference>
<keyword evidence="8" id="KW-1003">Cell membrane</keyword>
<dbReference type="PANTHER" id="PTHR46382">
    <property type="entry name" value="PHOSPHATIDATE CYTIDYLYLTRANSFERASE"/>
    <property type="match status" value="1"/>
</dbReference>
<evidence type="ECO:0000256" key="5">
    <source>
        <dbReference type="ARBA" id="ARBA00010185"/>
    </source>
</evidence>
<evidence type="ECO:0000256" key="4">
    <source>
        <dbReference type="ARBA" id="ARBA00005189"/>
    </source>
</evidence>
<feature type="transmembrane region" description="Helical" evidence="19">
    <location>
        <begin position="72"/>
        <end position="89"/>
    </location>
</feature>
<keyword evidence="21" id="KW-1185">Reference proteome</keyword>
<evidence type="ECO:0000256" key="14">
    <source>
        <dbReference type="ARBA" id="ARBA00023098"/>
    </source>
</evidence>
<evidence type="ECO:0000256" key="12">
    <source>
        <dbReference type="ARBA" id="ARBA00022695"/>
    </source>
</evidence>
<gene>
    <name evidence="20" type="ORF">SAMN02745191_1831</name>
</gene>
<evidence type="ECO:0000256" key="2">
    <source>
        <dbReference type="ARBA" id="ARBA00004651"/>
    </source>
</evidence>
<evidence type="ECO:0000256" key="11">
    <source>
        <dbReference type="ARBA" id="ARBA00022692"/>
    </source>
</evidence>
<dbReference type="PROSITE" id="PS01315">
    <property type="entry name" value="CDS"/>
    <property type="match status" value="1"/>
</dbReference>
<evidence type="ECO:0000256" key="18">
    <source>
        <dbReference type="RuleBase" id="RU003938"/>
    </source>
</evidence>
<dbReference type="Proteomes" id="UP000243297">
    <property type="component" value="Unassembled WGS sequence"/>
</dbReference>
<comment type="pathway">
    <text evidence="3 18">Phospholipid metabolism; CDP-diacylglycerol biosynthesis; CDP-diacylglycerol from sn-glycerol 3-phosphate: step 3/3.</text>
</comment>
<proteinExistence type="inferred from homology"/>
<feature type="transmembrane region" description="Helical" evidence="19">
    <location>
        <begin position="125"/>
        <end position="147"/>
    </location>
</feature>
<keyword evidence="13 19" id="KW-1133">Transmembrane helix</keyword>
<protein>
    <recommendedName>
        <fullName evidence="7 18">Phosphatidate cytidylyltransferase</fullName>
        <ecNumber evidence="6 18">2.7.7.41</ecNumber>
    </recommendedName>
</protein>
<comment type="catalytic activity">
    <reaction evidence="1 18">
        <text>a 1,2-diacyl-sn-glycero-3-phosphate + CTP + H(+) = a CDP-1,2-diacyl-sn-glycerol + diphosphate</text>
        <dbReference type="Rhea" id="RHEA:16229"/>
        <dbReference type="ChEBI" id="CHEBI:15378"/>
        <dbReference type="ChEBI" id="CHEBI:33019"/>
        <dbReference type="ChEBI" id="CHEBI:37563"/>
        <dbReference type="ChEBI" id="CHEBI:58332"/>
        <dbReference type="ChEBI" id="CHEBI:58608"/>
        <dbReference type="EC" id="2.7.7.41"/>
    </reaction>
</comment>
<keyword evidence="12 18" id="KW-0548">Nucleotidyltransferase</keyword>
<evidence type="ECO:0000256" key="15">
    <source>
        <dbReference type="ARBA" id="ARBA00023136"/>
    </source>
</evidence>
<keyword evidence="11 18" id="KW-0812">Transmembrane</keyword>
<dbReference type="UniPathway" id="UPA00557">
    <property type="reaction ID" value="UER00614"/>
</dbReference>
<dbReference type="PANTHER" id="PTHR46382:SF1">
    <property type="entry name" value="PHOSPHATIDATE CYTIDYLYLTRANSFERASE"/>
    <property type="match status" value="1"/>
</dbReference>
<evidence type="ECO:0000256" key="7">
    <source>
        <dbReference type="ARBA" id="ARBA00019373"/>
    </source>
</evidence>
<evidence type="ECO:0000256" key="9">
    <source>
        <dbReference type="ARBA" id="ARBA00022516"/>
    </source>
</evidence>
<comment type="similarity">
    <text evidence="5 18">Belongs to the CDS family.</text>
</comment>
<dbReference type="AlphaFoldDB" id="A0A1T4P1H1"/>
<keyword evidence="16" id="KW-0594">Phospholipid biosynthesis</keyword>
<dbReference type="RefSeq" id="WP_078712237.1">
    <property type="nucleotide sequence ID" value="NZ_FUWY01000005.1"/>
</dbReference>
<keyword evidence="14" id="KW-0443">Lipid metabolism</keyword>
<dbReference type="EMBL" id="FUWY01000005">
    <property type="protein sequence ID" value="SJZ85242.1"/>
    <property type="molecule type" value="Genomic_DNA"/>
</dbReference>
<evidence type="ECO:0000256" key="6">
    <source>
        <dbReference type="ARBA" id="ARBA00012487"/>
    </source>
</evidence>
<dbReference type="InterPro" id="IPR000374">
    <property type="entry name" value="PC_trans"/>
</dbReference>
<dbReference type="Pfam" id="PF01148">
    <property type="entry name" value="CTP_transf_1"/>
    <property type="match status" value="1"/>
</dbReference>
<evidence type="ECO:0000256" key="13">
    <source>
        <dbReference type="ARBA" id="ARBA00022989"/>
    </source>
</evidence>
<dbReference type="GO" id="GO:0016024">
    <property type="term" value="P:CDP-diacylglycerol biosynthetic process"/>
    <property type="evidence" value="ECO:0007669"/>
    <property type="project" value="UniProtKB-UniPathway"/>
</dbReference>
<evidence type="ECO:0000256" key="1">
    <source>
        <dbReference type="ARBA" id="ARBA00001698"/>
    </source>
</evidence>
<evidence type="ECO:0000313" key="21">
    <source>
        <dbReference type="Proteomes" id="UP000243297"/>
    </source>
</evidence>